<dbReference type="SUPFAM" id="SSF82093">
    <property type="entry name" value="Heme chaperone CcmE"/>
    <property type="match status" value="1"/>
</dbReference>
<evidence type="ECO:0000313" key="12">
    <source>
        <dbReference type="Proteomes" id="UP000030700"/>
    </source>
</evidence>
<evidence type="ECO:0000256" key="5">
    <source>
        <dbReference type="ARBA" id="ARBA00022748"/>
    </source>
</evidence>
<keyword evidence="8" id="KW-0408">Iron</keyword>
<dbReference type="Pfam" id="PF03100">
    <property type="entry name" value="CcmE"/>
    <property type="match status" value="1"/>
</dbReference>
<evidence type="ECO:0000256" key="3">
    <source>
        <dbReference type="ARBA" id="ARBA00022692"/>
    </source>
</evidence>
<feature type="transmembrane region" description="Helical" evidence="10">
    <location>
        <begin position="7"/>
        <end position="27"/>
    </location>
</feature>
<dbReference type="GO" id="GO:0020037">
    <property type="term" value="F:heme binding"/>
    <property type="evidence" value="ECO:0007669"/>
    <property type="project" value="InterPro"/>
</dbReference>
<dbReference type="AlphaFoldDB" id="A0A0S6W3V5"/>
<dbReference type="PANTHER" id="PTHR34128:SF2">
    <property type="entry name" value="CYTOCHROME C-TYPE BIOGENESIS PROTEIN CCME HOMOLOG, MITOCHONDRIAL"/>
    <property type="match status" value="1"/>
</dbReference>
<dbReference type="GO" id="GO:0017003">
    <property type="term" value="P:protein-heme linkage"/>
    <property type="evidence" value="ECO:0007669"/>
    <property type="project" value="InterPro"/>
</dbReference>
<keyword evidence="3 10" id="KW-0812">Transmembrane</keyword>
<dbReference type="PANTHER" id="PTHR34128">
    <property type="entry name" value="CYTOCHROME C-TYPE BIOGENESIS PROTEIN CCME HOMOLOG, MITOCHONDRIAL"/>
    <property type="match status" value="1"/>
</dbReference>
<protein>
    <submittedName>
        <fullName evidence="11">Cytochrome c-type biogenesis protein CcmE</fullName>
    </submittedName>
</protein>
<evidence type="ECO:0000256" key="4">
    <source>
        <dbReference type="ARBA" id="ARBA00022723"/>
    </source>
</evidence>
<keyword evidence="5" id="KW-0201">Cytochrome c-type biogenesis</keyword>
<keyword evidence="9 10" id="KW-0472">Membrane</keyword>
<keyword evidence="7 10" id="KW-1133">Transmembrane helix</keyword>
<evidence type="ECO:0000256" key="7">
    <source>
        <dbReference type="ARBA" id="ARBA00022989"/>
    </source>
</evidence>
<dbReference type="GO" id="GO:0017004">
    <property type="term" value="P:cytochrome complex assembly"/>
    <property type="evidence" value="ECO:0007669"/>
    <property type="project" value="UniProtKB-KW"/>
</dbReference>
<evidence type="ECO:0000256" key="8">
    <source>
        <dbReference type="ARBA" id="ARBA00023004"/>
    </source>
</evidence>
<dbReference type="GO" id="GO:0046872">
    <property type="term" value="F:metal ion binding"/>
    <property type="evidence" value="ECO:0007669"/>
    <property type="project" value="UniProtKB-KW"/>
</dbReference>
<evidence type="ECO:0000313" key="11">
    <source>
        <dbReference type="EMBL" id="GAK53001.1"/>
    </source>
</evidence>
<keyword evidence="12" id="KW-1185">Reference proteome</keyword>
<reference evidence="11" key="1">
    <citation type="journal article" date="2015" name="PeerJ">
        <title>First genomic representation of candidate bacterial phylum KSB3 points to enhanced environmental sensing as a trigger of wastewater bulking.</title>
        <authorList>
            <person name="Sekiguchi Y."/>
            <person name="Ohashi A."/>
            <person name="Parks D.H."/>
            <person name="Yamauchi T."/>
            <person name="Tyson G.W."/>
            <person name="Hugenholtz P."/>
        </authorList>
    </citation>
    <scope>NUCLEOTIDE SEQUENCE [LARGE SCALE GENOMIC DNA]</scope>
</reference>
<evidence type="ECO:0000256" key="2">
    <source>
        <dbReference type="ARBA" id="ARBA00022617"/>
    </source>
</evidence>
<evidence type="ECO:0000256" key="6">
    <source>
        <dbReference type="ARBA" id="ARBA00022968"/>
    </source>
</evidence>
<sequence length="138" mass="14782">MNTNQKKLLIGGAMIAVGVAYLIYAGLQGASVYYVTVEEFLAHKDQPGQTGVRIAGTVVAGSIRRAANAREVSFDIQGNAGSTTMPVYYKGAIPDIFRDGAAIVVEGKFQPEQRRFYAATLMTSCPSKYESKVKPGAK</sequence>
<accession>A0A0S6W3V5</accession>
<organism evidence="11">
    <name type="scientific">Candidatus Moduliflexus flocculans</name>
    <dbReference type="NCBI Taxonomy" id="1499966"/>
    <lineage>
        <taxon>Bacteria</taxon>
        <taxon>Candidatus Moduliflexota</taxon>
        <taxon>Candidatus Moduliflexia</taxon>
        <taxon>Candidatus Moduliflexales</taxon>
        <taxon>Candidatus Moduliflexaceae</taxon>
    </lineage>
</organism>
<evidence type="ECO:0000256" key="10">
    <source>
        <dbReference type="SAM" id="Phobius"/>
    </source>
</evidence>
<gene>
    <name evidence="11" type="ORF">U14_04260</name>
</gene>
<keyword evidence="6" id="KW-0735">Signal-anchor</keyword>
<dbReference type="GO" id="GO:0005886">
    <property type="term" value="C:plasma membrane"/>
    <property type="evidence" value="ECO:0007669"/>
    <property type="project" value="InterPro"/>
</dbReference>
<dbReference type="InterPro" id="IPR012340">
    <property type="entry name" value="NA-bd_OB-fold"/>
</dbReference>
<dbReference type="EMBL" id="DF820459">
    <property type="protein sequence ID" value="GAK53001.1"/>
    <property type="molecule type" value="Genomic_DNA"/>
</dbReference>
<proteinExistence type="predicted"/>
<evidence type="ECO:0000256" key="1">
    <source>
        <dbReference type="ARBA" id="ARBA00004370"/>
    </source>
</evidence>
<keyword evidence="4" id="KW-0479">Metal-binding</keyword>
<dbReference type="Gene3D" id="2.40.50.140">
    <property type="entry name" value="Nucleic acid-binding proteins"/>
    <property type="match status" value="1"/>
</dbReference>
<dbReference type="HOGENOM" id="CLU_079503_3_2_0"/>
<keyword evidence="2" id="KW-0349">Heme</keyword>
<dbReference type="Proteomes" id="UP000030700">
    <property type="component" value="Unassembled WGS sequence"/>
</dbReference>
<name>A0A0S6W3V5_9BACT</name>
<evidence type="ECO:0000256" key="9">
    <source>
        <dbReference type="ARBA" id="ARBA00023136"/>
    </source>
</evidence>
<dbReference type="InterPro" id="IPR004329">
    <property type="entry name" value="CcmE"/>
</dbReference>
<dbReference type="STRING" id="1499966.U14_04260"/>
<comment type="subcellular location">
    <subcellularLocation>
        <location evidence="1">Membrane</location>
    </subcellularLocation>
</comment>
<dbReference type="InterPro" id="IPR036127">
    <property type="entry name" value="CcmE-like_sf"/>
</dbReference>